<proteinExistence type="predicted"/>
<protein>
    <submittedName>
        <fullName evidence="1">Glycosyltransferase</fullName>
    </submittedName>
</protein>
<dbReference type="EMBL" id="RRAZ01000010">
    <property type="protein sequence ID" value="RRH75510.1"/>
    <property type="molecule type" value="Genomic_DNA"/>
</dbReference>
<sequence>MSTDVSPAPSLRKAVVLCVDQAYLPFALFLMRQIDFHEPERDFDFVLMSDSDLAVPAGFEALRIRLLPPLESAEYDAQKITHLSRATYLRLWAPQALAGAYDRVLYLDADMFADAGGFSRLMAVEMRGLAIAAVRDVQQWYRPTRDVEEFRKAGRRGRRYFNGGLLLIDVAQYLADDILGRALQIAAAHPEWVRHHDQSLLNLTVDGSWLELSPVWNWQWPIKYALYGDWSGARLHHFIGWYKPWADREAICAARFTLGYEAFLSRHFPETPRAGPQKPSLLTGGKRFWKAVLRFFALRRRALAYFREFPEAYHTKVNRPPP</sequence>
<keyword evidence="2" id="KW-1185">Reference proteome</keyword>
<accession>A0A3P3DML9</accession>
<dbReference type="InterPro" id="IPR002495">
    <property type="entry name" value="Glyco_trans_8"/>
</dbReference>
<dbReference type="Gene3D" id="3.90.550.10">
    <property type="entry name" value="Spore Coat Polysaccharide Biosynthesis Protein SpsA, Chain A"/>
    <property type="match status" value="1"/>
</dbReference>
<dbReference type="SUPFAM" id="SSF53448">
    <property type="entry name" value="Nucleotide-diphospho-sugar transferases"/>
    <property type="match status" value="1"/>
</dbReference>
<keyword evidence="1" id="KW-0808">Transferase</keyword>
<dbReference type="AlphaFoldDB" id="A0A3P3DML9"/>
<reference evidence="1 2" key="1">
    <citation type="submission" date="2018-11" db="EMBL/GenBank/DDBJ databases">
        <title>Gemmobacter sp. nov., YIM 102744-1 draft genome.</title>
        <authorList>
            <person name="Li G."/>
            <person name="Jiang Y."/>
        </authorList>
    </citation>
    <scope>NUCLEOTIDE SEQUENCE [LARGE SCALE GENOMIC DNA]</scope>
    <source>
        <strain evidence="1 2">YIM 102744-1</strain>
    </source>
</reference>
<dbReference type="InterPro" id="IPR029044">
    <property type="entry name" value="Nucleotide-diphossugar_trans"/>
</dbReference>
<gene>
    <name evidence="1" type="ORF">EG244_08480</name>
</gene>
<dbReference type="OrthoDB" id="5672604at2"/>
<evidence type="ECO:0000313" key="2">
    <source>
        <dbReference type="Proteomes" id="UP000282125"/>
    </source>
</evidence>
<name>A0A3P3DML9_9RHOB</name>
<dbReference type="Proteomes" id="UP000282125">
    <property type="component" value="Unassembled WGS sequence"/>
</dbReference>
<organism evidence="1 2">
    <name type="scientific">Falsigemmobacter faecalis</name>
    <dbReference type="NCBI Taxonomy" id="2488730"/>
    <lineage>
        <taxon>Bacteria</taxon>
        <taxon>Pseudomonadati</taxon>
        <taxon>Pseudomonadota</taxon>
        <taxon>Alphaproteobacteria</taxon>
        <taxon>Rhodobacterales</taxon>
        <taxon>Paracoccaceae</taxon>
        <taxon>Falsigemmobacter</taxon>
    </lineage>
</organism>
<dbReference type="GO" id="GO:0016757">
    <property type="term" value="F:glycosyltransferase activity"/>
    <property type="evidence" value="ECO:0007669"/>
    <property type="project" value="InterPro"/>
</dbReference>
<dbReference type="RefSeq" id="WP_124964573.1">
    <property type="nucleotide sequence ID" value="NZ_RRAZ01000010.1"/>
</dbReference>
<evidence type="ECO:0000313" key="1">
    <source>
        <dbReference type="EMBL" id="RRH75510.1"/>
    </source>
</evidence>
<dbReference type="Pfam" id="PF01501">
    <property type="entry name" value="Glyco_transf_8"/>
    <property type="match status" value="1"/>
</dbReference>
<comment type="caution">
    <text evidence="1">The sequence shown here is derived from an EMBL/GenBank/DDBJ whole genome shotgun (WGS) entry which is preliminary data.</text>
</comment>